<evidence type="ECO:0000313" key="9">
    <source>
        <dbReference type="Proteomes" id="UP000321514"/>
    </source>
</evidence>
<keyword evidence="2" id="KW-1003">Cell membrane</keyword>
<evidence type="ECO:0000256" key="3">
    <source>
        <dbReference type="ARBA" id="ARBA00022553"/>
    </source>
</evidence>
<dbReference type="Pfam" id="PF00689">
    <property type="entry name" value="Cation_ATPase_C"/>
    <property type="match status" value="1"/>
</dbReference>
<feature type="transmembrane region" description="Helical" evidence="6">
    <location>
        <begin position="214"/>
        <end position="232"/>
    </location>
</feature>
<gene>
    <name evidence="8" type="ORF">MFU01_22630</name>
</gene>
<dbReference type="Proteomes" id="UP000321514">
    <property type="component" value="Unassembled WGS sequence"/>
</dbReference>
<dbReference type="EMBL" id="BJXR01000023">
    <property type="protein sequence ID" value="GEN07226.1"/>
    <property type="molecule type" value="Genomic_DNA"/>
</dbReference>
<keyword evidence="6" id="KW-0812">Transmembrane</keyword>
<feature type="domain" description="Cation-transporting P-type ATPase C-terminal" evidence="7">
    <location>
        <begin position="105"/>
        <end position="248"/>
    </location>
</feature>
<evidence type="ECO:0000259" key="7">
    <source>
        <dbReference type="Pfam" id="PF00689"/>
    </source>
</evidence>
<evidence type="ECO:0000313" key="8">
    <source>
        <dbReference type="EMBL" id="GEN07226.1"/>
    </source>
</evidence>
<evidence type="ECO:0000256" key="5">
    <source>
        <dbReference type="SAM" id="MobiDB-lite"/>
    </source>
</evidence>
<name>A0A511SZA8_MYXFU</name>
<keyword evidence="6" id="KW-0472">Membrane</keyword>
<accession>A0A511SZA8</accession>
<dbReference type="Gene3D" id="1.20.1110.10">
    <property type="entry name" value="Calcium-transporting ATPase, transmembrane domain"/>
    <property type="match status" value="1"/>
</dbReference>
<dbReference type="InterPro" id="IPR023298">
    <property type="entry name" value="ATPase_P-typ_TM_dom_sf"/>
</dbReference>
<comment type="subcellular location">
    <subcellularLocation>
        <location evidence="1">Cell membrane</location>
        <topology evidence="1">Multi-pass membrane protein</topology>
    </subcellularLocation>
</comment>
<dbReference type="STRING" id="1334629.MFUL124B02_37220"/>
<protein>
    <recommendedName>
        <fullName evidence="7">Cation-transporting P-type ATPase C-terminal domain-containing protein</fullName>
    </recommendedName>
</protein>
<evidence type="ECO:0000256" key="1">
    <source>
        <dbReference type="ARBA" id="ARBA00004651"/>
    </source>
</evidence>
<reference evidence="8 9" key="1">
    <citation type="submission" date="2019-07" db="EMBL/GenBank/DDBJ databases">
        <title>Whole genome shotgun sequence of Myxococcus fulvus NBRC 100333.</title>
        <authorList>
            <person name="Hosoyama A."/>
            <person name="Uohara A."/>
            <person name="Ohji S."/>
            <person name="Ichikawa N."/>
        </authorList>
    </citation>
    <scope>NUCLEOTIDE SEQUENCE [LARGE SCALE GENOMIC DNA]</scope>
    <source>
        <strain evidence="8 9">NBRC 100333</strain>
    </source>
</reference>
<dbReference type="InterPro" id="IPR006415">
    <property type="entry name" value="P-type_ATPase_IIIB"/>
</dbReference>
<feature type="region of interest" description="Disordered" evidence="5">
    <location>
        <begin position="1"/>
        <end position="42"/>
    </location>
</feature>
<sequence length="250" mass="27867">MSRAPPGAGRYPRGTGHRLAAAQATRAGDEQGPRPRGEHPAPLLPRLEWRSWGFGLLQRHLDVVRHGIEEGRRTFANTMKYVLTTTSANLGNMVSMAAASLLLPFLPLLPGQILLNNFLSDIPAVGLAGDSVDPELVDRPRRRDKRLIGRFRVAFGLLSSCFDILTFGVLRKWFHAGPELFRTGWFIESLLTELVVALVVRMRRPFYRSRPGRLLLVSTGAIIALTFAVPFLPHASALGFVRPPLCCWWR</sequence>
<comment type="caution">
    <text evidence="8">The sequence shown here is derived from an EMBL/GenBank/DDBJ whole genome shotgun (WGS) entry which is preliminary data.</text>
</comment>
<evidence type="ECO:0000256" key="6">
    <source>
        <dbReference type="SAM" id="Phobius"/>
    </source>
</evidence>
<dbReference type="AlphaFoldDB" id="A0A511SZA8"/>
<feature type="transmembrane region" description="Helical" evidence="6">
    <location>
        <begin position="182"/>
        <end position="202"/>
    </location>
</feature>
<dbReference type="PRINTS" id="PR01836">
    <property type="entry name" value="MGATPASE"/>
</dbReference>
<dbReference type="RefSeq" id="WP_218035654.1">
    <property type="nucleotide sequence ID" value="NZ_BJXR01000023.1"/>
</dbReference>
<dbReference type="SUPFAM" id="SSF81665">
    <property type="entry name" value="Calcium ATPase, transmembrane domain M"/>
    <property type="match status" value="1"/>
</dbReference>
<feature type="transmembrane region" description="Helical" evidence="6">
    <location>
        <begin position="151"/>
        <end position="170"/>
    </location>
</feature>
<evidence type="ECO:0000256" key="2">
    <source>
        <dbReference type="ARBA" id="ARBA00022475"/>
    </source>
</evidence>
<dbReference type="GO" id="GO:0005886">
    <property type="term" value="C:plasma membrane"/>
    <property type="evidence" value="ECO:0007669"/>
    <property type="project" value="UniProtKB-SubCell"/>
</dbReference>
<organism evidence="8 9">
    <name type="scientific">Myxococcus fulvus</name>
    <dbReference type="NCBI Taxonomy" id="33"/>
    <lineage>
        <taxon>Bacteria</taxon>
        <taxon>Pseudomonadati</taxon>
        <taxon>Myxococcota</taxon>
        <taxon>Myxococcia</taxon>
        <taxon>Myxococcales</taxon>
        <taxon>Cystobacterineae</taxon>
        <taxon>Myxococcaceae</taxon>
        <taxon>Myxococcus</taxon>
    </lineage>
</organism>
<keyword evidence="4" id="KW-0460">Magnesium</keyword>
<keyword evidence="6" id="KW-1133">Transmembrane helix</keyword>
<evidence type="ECO:0000256" key="4">
    <source>
        <dbReference type="ARBA" id="ARBA00022842"/>
    </source>
</evidence>
<dbReference type="InterPro" id="IPR006068">
    <property type="entry name" value="ATPase_P-typ_cation-transptr_C"/>
</dbReference>
<feature type="compositionally biased region" description="Basic and acidic residues" evidence="5">
    <location>
        <begin position="27"/>
        <end position="39"/>
    </location>
</feature>
<dbReference type="GO" id="GO:0015444">
    <property type="term" value="F:P-type magnesium transporter activity"/>
    <property type="evidence" value="ECO:0007669"/>
    <property type="project" value="InterPro"/>
</dbReference>
<proteinExistence type="predicted"/>
<keyword evidence="3" id="KW-0597">Phosphoprotein</keyword>